<dbReference type="GO" id="GO:0005634">
    <property type="term" value="C:nucleus"/>
    <property type="evidence" value="ECO:0007669"/>
    <property type="project" value="UniProtKB-ARBA"/>
</dbReference>
<keyword evidence="6" id="KW-1185">Reference proteome</keyword>
<dbReference type="GO" id="GO:0006397">
    <property type="term" value="P:mRNA processing"/>
    <property type="evidence" value="ECO:0007669"/>
    <property type="project" value="UniProtKB-KW"/>
</dbReference>
<feature type="compositionally biased region" description="Basic and acidic residues" evidence="2">
    <location>
        <begin position="1337"/>
        <end position="1351"/>
    </location>
</feature>
<feature type="domain" description="CID" evidence="4">
    <location>
        <begin position="879"/>
        <end position="1019"/>
    </location>
</feature>
<feature type="compositionally biased region" description="Polar residues" evidence="2">
    <location>
        <begin position="1139"/>
        <end position="1148"/>
    </location>
</feature>
<evidence type="ECO:0008006" key="7">
    <source>
        <dbReference type="Google" id="ProtNLM"/>
    </source>
</evidence>
<dbReference type="InterPro" id="IPR008942">
    <property type="entry name" value="ENTH_VHS"/>
</dbReference>
<dbReference type="Gene3D" id="1.25.40.90">
    <property type="match status" value="1"/>
</dbReference>
<feature type="compositionally biased region" description="Polar residues" evidence="2">
    <location>
        <begin position="1256"/>
        <end position="1286"/>
    </location>
</feature>
<proteinExistence type="predicted"/>
<evidence type="ECO:0000256" key="2">
    <source>
        <dbReference type="SAM" id="MobiDB-lite"/>
    </source>
</evidence>
<feature type="domain" description="PWWP" evidence="3">
    <location>
        <begin position="24"/>
        <end position="81"/>
    </location>
</feature>
<feature type="compositionally biased region" description="Basic and acidic residues" evidence="2">
    <location>
        <begin position="1232"/>
        <end position="1248"/>
    </location>
</feature>
<feature type="region of interest" description="Disordered" evidence="2">
    <location>
        <begin position="1066"/>
        <end position="1090"/>
    </location>
</feature>
<dbReference type="InterPro" id="IPR006569">
    <property type="entry name" value="CID_dom"/>
</dbReference>
<sequence>MAPSRRKGANRAAAVAAARRKWKVGDLVLAKVKGFPAWPATISEPQKWGYPADWKKIVVFFFGTEQIAFCNPADVEEFTEEKKVSLLGKRSGKGADFLRAVKEIIDCFEKLKKQDQVSTANSIEETDITNGNNSEESLTEAAKDEVPVVTVKPLSTGTTNDLNSLTDAAVAAAAEDTLQHDETQLVEARSNLVPTEKPVSTTYSTRSKTDVSHSRNSGAQRRKSARRLRSSSRIDSSRLHSSMLPAIKNTRSSRRLAANALKDRSLRRSKRIMKSSDDSEGHDFDSPASVSNASTDESDSEMMSVDSDTHSINDDRTMDSGCNPVEPEPSIENNEGEAELNDRLDFNTNTVIIKKKRKPNRKRHANDTIAAAKVDVVASDNEVLKTESVSPSNNEKLTHKYLKDDGDEHLPLLKRARVRMGRPSLTGEEEVTLVRKEEDISEVPESFTIQSSEPLSCKVDTPADNISVPNGGCPANPSSLHVNPAKKPQFWETRKIFVDGEAALPPSKRLHRALEAMSANVAEDCETGSNCSSTVNIQSNCTSSLQKCSELSNGNNELGSRAVEDLSNGDALPSAPEFCVLSNMEMSGNDGKTLLVVTDCEKTSCSIDGTNTEFRKDSNEHVEGTDRKCLKMSRLNDDPAEIDAERHVKPDSPNIRESLTHLECKKQGLTVSPADHCKTECLVLNEAAKRSDPDVSPTHHCKTECSNLNEAAKISDPDTSQLDSDAILVENARGSLNIDTDFRTDKVDGGDDETRKTNHLPENNQDSRSVRLEFVEESRPVSTDLEVMLSVTPVKVLTSGHDRLTCSNDHLENRTASVTLSSSSLIDGTDSVARVSPPNSSICNMSAPENNNSVENISLSSPDVQLNLEKAKLAGKSSSKRESLSSFEAVIRSLTRTKESIGRATRIAIDSAKFGFATKVVEMLASNLESESSLHKKVDLFFLVDSITQCSRGMKGDCGVYPSAIQALLPRLLLAAAPPGSNSHENHRQCLKVLKVWQERKILPEPIIRHHIRELDALCGPYPTGGSRRPLRNERAFDDPVREMEGMLVDEYGSNSSIQLAGFCMPPMLRDDDKGSDSDGESFEAVTPEHTVENLDGEKTQTSAVEKRSHILEDVDGELEMEDVAPSFDVELASTSKISGAGGTQVSHHQTDNHCGPPFPPQQPKDVILTSVPLPRSPLPLPPPPPPPHPLPPSDFTPGVLNSVSNGPDTKLYSSSQNFNNVHKRSVSPRGKPRDAVHRRVHDDKDFEAQMPREMPSSSNSCSFNDRLTSNLSGRASTGTQPTDAFSKSFHLRPPHPSPSNQFSYVQEHRFQSRRDTPPPSHPNRFHSRNAENGNFYRDRDRNKFPPRDNIGEYWRPPFPSISGPSYHDGDRMAHAPVSYNGPPREPSLHNNRWNFPPRPMNHRHFNPYRPPSEGPISVANRGPSSIFK</sequence>
<dbReference type="PROSITE" id="PS51391">
    <property type="entry name" value="CID"/>
    <property type="match status" value="1"/>
</dbReference>
<feature type="compositionally biased region" description="Polar residues" evidence="2">
    <location>
        <begin position="119"/>
        <end position="136"/>
    </location>
</feature>
<feature type="region of interest" description="Disordered" evidence="2">
    <location>
        <begin position="743"/>
        <end position="766"/>
    </location>
</feature>
<feature type="compositionally biased region" description="Polar residues" evidence="2">
    <location>
        <begin position="1200"/>
        <end position="1221"/>
    </location>
</feature>
<reference evidence="5" key="1">
    <citation type="submission" date="2019-10" db="EMBL/GenBank/DDBJ databases">
        <authorList>
            <person name="Zhang R."/>
            <person name="Pan Y."/>
            <person name="Wang J."/>
            <person name="Ma R."/>
            <person name="Yu S."/>
        </authorList>
    </citation>
    <scope>NUCLEOTIDE SEQUENCE</scope>
    <source>
        <strain evidence="5">LA-IB0</strain>
        <tissue evidence="5">Leaf</tissue>
    </source>
</reference>
<dbReference type="Proteomes" id="UP000826271">
    <property type="component" value="Unassembled WGS sequence"/>
</dbReference>
<feature type="compositionally biased region" description="Pro residues" evidence="2">
    <location>
        <begin position="1175"/>
        <end position="1195"/>
    </location>
</feature>
<gene>
    <name evidence="5" type="ORF">BUALT_Bualt02G0222700</name>
</gene>
<accession>A0AAV6Y6K8</accession>
<dbReference type="PROSITE" id="PS50812">
    <property type="entry name" value="PWWP"/>
    <property type="match status" value="1"/>
</dbReference>
<dbReference type="Pfam" id="PF00855">
    <property type="entry name" value="PWWP"/>
    <property type="match status" value="1"/>
</dbReference>
<dbReference type="SMART" id="SM00293">
    <property type="entry name" value="PWWP"/>
    <property type="match status" value="1"/>
</dbReference>
<feature type="compositionally biased region" description="Basic and acidic residues" evidence="2">
    <location>
        <begin position="307"/>
        <end position="318"/>
    </location>
</feature>
<name>A0AAV6Y6K8_9LAMI</name>
<dbReference type="PANTHER" id="PTHR12550:SF49">
    <property type="entry name" value="PROTEIN HUA2-LIKE 2-RELATED"/>
    <property type="match status" value="1"/>
</dbReference>
<evidence type="ECO:0000259" key="3">
    <source>
        <dbReference type="PROSITE" id="PS50812"/>
    </source>
</evidence>
<feature type="compositionally biased region" description="Basic and acidic residues" evidence="2">
    <location>
        <begin position="1307"/>
        <end position="1317"/>
    </location>
</feature>
<feature type="region of interest" description="Disordered" evidence="2">
    <location>
        <begin position="1139"/>
        <end position="1429"/>
    </location>
</feature>
<feature type="region of interest" description="Disordered" evidence="2">
    <location>
        <begin position="187"/>
        <end position="320"/>
    </location>
</feature>
<organism evidence="5 6">
    <name type="scientific">Buddleja alternifolia</name>
    <dbReference type="NCBI Taxonomy" id="168488"/>
    <lineage>
        <taxon>Eukaryota</taxon>
        <taxon>Viridiplantae</taxon>
        <taxon>Streptophyta</taxon>
        <taxon>Embryophyta</taxon>
        <taxon>Tracheophyta</taxon>
        <taxon>Spermatophyta</taxon>
        <taxon>Magnoliopsida</taxon>
        <taxon>eudicotyledons</taxon>
        <taxon>Gunneridae</taxon>
        <taxon>Pentapetalae</taxon>
        <taxon>asterids</taxon>
        <taxon>lamiids</taxon>
        <taxon>Lamiales</taxon>
        <taxon>Scrophulariaceae</taxon>
        <taxon>Buddlejeae</taxon>
        <taxon>Buddleja</taxon>
    </lineage>
</organism>
<feature type="compositionally biased region" description="Basic residues" evidence="2">
    <location>
        <begin position="220"/>
        <end position="230"/>
    </location>
</feature>
<dbReference type="Pfam" id="PF04818">
    <property type="entry name" value="CID"/>
    <property type="match status" value="1"/>
</dbReference>
<feature type="compositionally biased region" description="Basic and acidic residues" evidence="2">
    <location>
        <begin position="274"/>
        <end position="285"/>
    </location>
</feature>
<comment type="caution">
    <text evidence="5">The sequence shown here is derived from an EMBL/GenBank/DDBJ whole genome shotgun (WGS) entry which is preliminary data.</text>
</comment>
<dbReference type="InterPro" id="IPR000313">
    <property type="entry name" value="PWWP_dom"/>
</dbReference>
<dbReference type="Gene3D" id="2.30.30.140">
    <property type="match status" value="1"/>
</dbReference>
<evidence type="ECO:0000313" key="5">
    <source>
        <dbReference type="EMBL" id="KAG8389375.1"/>
    </source>
</evidence>
<dbReference type="EMBL" id="WHWC01000002">
    <property type="protein sequence ID" value="KAG8389375.1"/>
    <property type="molecule type" value="Genomic_DNA"/>
</dbReference>
<feature type="region of interest" description="Disordered" evidence="2">
    <location>
        <begin position="119"/>
        <end position="145"/>
    </location>
</feature>
<dbReference type="SMART" id="SM00582">
    <property type="entry name" value="RPR"/>
    <property type="match status" value="1"/>
</dbReference>
<evidence type="ECO:0000313" key="6">
    <source>
        <dbReference type="Proteomes" id="UP000826271"/>
    </source>
</evidence>
<keyword evidence="1" id="KW-0507">mRNA processing</keyword>
<dbReference type="SUPFAM" id="SSF63748">
    <property type="entry name" value="Tudor/PWWP/MBT"/>
    <property type="match status" value="1"/>
</dbReference>
<evidence type="ECO:0000259" key="4">
    <source>
        <dbReference type="PROSITE" id="PS51391"/>
    </source>
</evidence>
<feature type="compositionally biased region" description="Low complexity" evidence="2">
    <location>
        <begin position="231"/>
        <end position="242"/>
    </location>
</feature>
<feature type="compositionally biased region" description="Basic and acidic residues" evidence="2">
    <location>
        <begin position="743"/>
        <end position="756"/>
    </location>
</feature>
<protein>
    <recommendedName>
        <fullName evidence="7">HUA2-like protein 3</fullName>
    </recommendedName>
</protein>
<dbReference type="PANTHER" id="PTHR12550">
    <property type="entry name" value="HEPATOMA-DERIVED GROWTH FACTOR-RELATED"/>
    <property type="match status" value="1"/>
</dbReference>
<evidence type="ECO:0000256" key="1">
    <source>
        <dbReference type="ARBA" id="ARBA00022664"/>
    </source>
</evidence>